<evidence type="ECO:0000313" key="2">
    <source>
        <dbReference type="EMBL" id="TYB40133.1"/>
    </source>
</evidence>
<protein>
    <submittedName>
        <fullName evidence="2">Uncharacterized protein</fullName>
    </submittedName>
</protein>
<dbReference type="AlphaFoldDB" id="A0A5D0N6V9"/>
<comment type="caution">
    <text evidence="2">The sequence shown here is derived from an EMBL/GenBank/DDBJ whole genome shotgun (WGS) entry which is preliminary data.</text>
</comment>
<keyword evidence="3" id="KW-1185">Reference proteome</keyword>
<evidence type="ECO:0000313" key="3">
    <source>
        <dbReference type="Proteomes" id="UP000323380"/>
    </source>
</evidence>
<dbReference type="Proteomes" id="UP000323380">
    <property type="component" value="Unassembled WGS sequence"/>
</dbReference>
<name>A0A5D0N6V9_9ACTN</name>
<feature type="region of interest" description="Disordered" evidence="1">
    <location>
        <begin position="92"/>
        <end position="120"/>
    </location>
</feature>
<proteinExistence type="predicted"/>
<organism evidence="2 3">
    <name type="scientific">Actinomadura chibensis</name>
    <dbReference type="NCBI Taxonomy" id="392828"/>
    <lineage>
        <taxon>Bacteria</taxon>
        <taxon>Bacillati</taxon>
        <taxon>Actinomycetota</taxon>
        <taxon>Actinomycetes</taxon>
        <taxon>Streptosporangiales</taxon>
        <taxon>Thermomonosporaceae</taxon>
        <taxon>Actinomadura</taxon>
    </lineage>
</organism>
<dbReference type="EMBL" id="VSFG01000013">
    <property type="protein sequence ID" value="TYB40133.1"/>
    <property type="molecule type" value="Genomic_DNA"/>
</dbReference>
<sequence>MKVAARRRELRGVYQRLDDADRQRYGGVRRIARTETIGALNGSAYSGAWVPASGERWWKQWLATDDERARPTHHHADGQIVPIEGDVRGRWCPTGVPRRPERPGRRRPGRNTSMVSSSRHVNKIRSRIAAEMLLRRLDFHLAIDQILQSLLQEFPGVGLPVGAIEKTHCARLINLDQPNLPRRLLGGTEFTEFHAGPLQVRRVIDLRFRRE</sequence>
<gene>
    <name evidence="2" type="ORF">FXF69_39785</name>
</gene>
<accession>A0A5D0N6V9</accession>
<reference evidence="2 3" key="1">
    <citation type="submission" date="2019-08" db="EMBL/GenBank/DDBJ databases">
        <title>Actinomadura sp. nov. CYP1-5 isolated from mountain soil.</title>
        <authorList>
            <person name="Songsumanus A."/>
            <person name="Kuncharoen N."/>
            <person name="Kudo T."/>
            <person name="Yuki M."/>
            <person name="Igarashi Y."/>
            <person name="Tanasupawat S."/>
        </authorList>
    </citation>
    <scope>NUCLEOTIDE SEQUENCE [LARGE SCALE GENOMIC DNA]</scope>
    <source>
        <strain evidence="2 3">JCM 14158</strain>
    </source>
</reference>
<evidence type="ECO:0000256" key="1">
    <source>
        <dbReference type="SAM" id="MobiDB-lite"/>
    </source>
</evidence>